<evidence type="ECO:0000256" key="14">
    <source>
        <dbReference type="RuleBase" id="RU000508"/>
    </source>
</evidence>
<dbReference type="AlphaFoldDB" id="A0A7S8IEQ7"/>
<dbReference type="HAMAP" id="MF_01855">
    <property type="entry name" value="FBPase_class1"/>
    <property type="match status" value="1"/>
</dbReference>
<dbReference type="EC" id="3.1.3.11" evidence="3 13"/>
<comment type="pathway">
    <text evidence="10">Carbohydrate biosynthesis.</text>
</comment>
<dbReference type="InterPro" id="IPR033391">
    <property type="entry name" value="FBPase_N"/>
</dbReference>
<keyword evidence="18" id="KW-1185">Reference proteome</keyword>
<feature type="binding site" evidence="13">
    <location>
        <position position="282"/>
    </location>
    <ligand>
        <name>Mg(2+)</name>
        <dbReference type="ChEBI" id="CHEBI:18420"/>
        <label>2</label>
    </ligand>
</feature>
<dbReference type="RefSeq" id="WP_195170915.1">
    <property type="nucleotide sequence ID" value="NZ_CP062983.1"/>
</dbReference>
<comment type="caution">
    <text evidence="13">Lacks conserved residue(s) required for the propagation of feature annotation.</text>
</comment>
<evidence type="ECO:0000256" key="5">
    <source>
        <dbReference type="ARBA" id="ARBA00022567"/>
    </source>
</evidence>
<dbReference type="GO" id="GO:0005986">
    <property type="term" value="P:sucrose biosynthetic process"/>
    <property type="evidence" value="ECO:0007669"/>
    <property type="project" value="TreeGrafter"/>
</dbReference>
<dbReference type="InterPro" id="IPR044015">
    <property type="entry name" value="FBPase_C_dom"/>
</dbReference>
<comment type="catalytic activity">
    <reaction evidence="1 13">
        <text>beta-D-fructose 1,6-bisphosphate + H2O = beta-D-fructose 6-phosphate + phosphate</text>
        <dbReference type="Rhea" id="RHEA:11064"/>
        <dbReference type="ChEBI" id="CHEBI:15377"/>
        <dbReference type="ChEBI" id="CHEBI:32966"/>
        <dbReference type="ChEBI" id="CHEBI:43474"/>
        <dbReference type="ChEBI" id="CHEBI:57634"/>
        <dbReference type="EC" id="3.1.3.11"/>
    </reaction>
</comment>
<comment type="subcellular location">
    <subcellularLocation>
        <location evidence="13">Cytoplasm</location>
    </subcellularLocation>
</comment>
<dbReference type="FunFam" id="3.30.540.10:FF:000002">
    <property type="entry name" value="Fructose-1,6-bisphosphatase class 1"/>
    <property type="match status" value="1"/>
</dbReference>
<dbReference type="InterPro" id="IPR000146">
    <property type="entry name" value="FBPase_class-1"/>
</dbReference>
<dbReference type="PRINTS" id="PR00115">
    <property type="entry name" value="F16BPHPHTASE"/>
</dbReference>
<keyword evidence="9 13" id="KW-0119">Carbohydrate metabolism</keyword>
<dbReference type="GO" id="GO:0006002">
    <property type="term" value="P:fructose 6-phosphate metabolic process"/>
    <property type="evidence" value="ECO:0007669"/>
    <property type="project" value="TreeGrafter"/>
</dbReference>
<keyword evidence="4 13" id="KW-0963">Cytoplasm</keyword>
<keyword evidence="5" id="KW-0113">Calvin cycle</keyword>
<comment type="cofactor">
    <cofactor evidence="13">
        <name>Mg(2+)</name>
        <dbReference type="ChEBI" id="CHEBI:18420"/>
    </cofactor>
    <text evidence="13">Binds 2 magnesium ions per subunit.</text>
</comment>
<dbReference type="KEGG" id="pmet:G4Y79_00280"/>
<dbReference type="GO" id="GO:0006000">
    <property type="term" value="P:fructose metabolic process"/>
    <property type="evidence" value="ECO:0007669"/>
    <property type="project" value="TreeGrafter"/>
</dbReference>
<dbReference type="Gene3D" id="3.40.190.80">
    <property type="match status" value="1"/>
</dbReference>
<dbReference type="GO" id="GO:0042132">
    <property type="term" value="F:fructose 1,6-bisphosphate 1-phosphatase activity"/>
    <property type="evidence" value="ECO:0007669"/>
    <property type="project" value="UniProtKB-UniRule"/>
</dbReference>
<comment type="subunit">
    <text evidence="13">Homotetramer.</text>
</comment>
<keyword evidence="6 13" id="KW-0479">Metal-binding</keyword>
<accession>A0A7S8IEQ7</accession>
<feature type="binding site" evidence="13">
    <location>
        <begin position="118"/>
        <end position="121"/>
    </location>
    <ligand>
        <name>substrate</name>
    </ligand>
</feature>
<evidence type="ECO:0000256" key="2">
    <source>
        <dbReference type="ARBA" id="ARBA00010941"/>
    </source>
</evidence>
<gene>
    <name evidence="13 17" type="primary">fbp</name>
    <name evidence="17" type="ORF">G4Y79_00280</name>
</gene>
<feature type="binding site" evidence="13">
    <location>
        <position position="117"/>
    </location>
    <ligand>
        <name>Mg(2+)</name>
        <dbReference type="ChEBI" id="CHEBI:18420"/>
        <label>1</label>
    </ligand>
</feature>
<evidence type="ECO:0000256" key="10">
    <source>
        <dbReference type="ARBA" id="ARBA00024331"/>
    </source>
</evidence>
<proteinExistence type="inferred from homology"/>
<dbReference type="NCBIfam" id="NF006779">
    <property type="entry name" value="PRK09293.1-3"/>
    <property type="match status" value="1"/>
</dbReference>
<feature type="binding site" evidence="13">
    <location>
        <position position="210"/>
    </location>
    <ligand>
        <name>substrate</name>
    </ligand>
</feature>
<evidence type="ECO:0000256" key="6">
    <source>
        <dbReference type="ARBA" id="ARBA00022723"/>
    </source>
</evidence>
<dbReference type="GO" id="GO:0000287">
    <property type="term" value="F:magnesium ion binding"/>
    <property type="evidence" value="ECO:0007669"/>
    <property type="project" value="UniProtKB-UniRule"/>
</dbReference>
<dbReference type="Pfam" id="PF18913">
    <property type="entry name" value="FBPase_C"/>
    <property type="match status" value="1"/>
</dbReference>
<organism evidence="17 18">
    <name type="scientific">Phototrophicus methaneseepsis</name>
    <dbReference type="NCBI Taxonomy" id="2710758"/>
    <lineage>
        <taxon>Bacteria</taxon>
        <taxon>Bacillati</taxon>
        <taxon>Chloroflexota</taxon>
        <taxon>Candidatus Thermofontia</taxon>
        <taxon>Phototrophicales</taxon>
        <taxon>Phototrophicaceae</taxon>
        <taxon>Phototrophicus</taxon>
    </lineage>
</organism>
<evidence type="ECO:0000256" key="12">
    <source>
        <dbReference type="ARBA" id="ARBA00081210"/>
    </source>
</evidence>
<feature type="domain" description="Fructose-1-6-bisphosphatase class 1 C-terminal" evidence="16">
    <location>
        <begin position="200"/>
        <end position="332"/>
    </location>
</feature>
<evidence type="ECO:0000256" key="8">
    <source>
        <dbReference type="ARBA" id="ARBA00022842"/>
    </source>
</evidence>
<evidence type="ECO:0000256" key="11">
    <source>
        <dbReference type="ARBA" id="ARBA00072069"/>
    </source>
</evidence>
<evidence type="ECO:0000313" key="17">
    <source>
        <dbReference type="EMBL" id="QPC82846.1"/>
    </source>
</evidence>
<sequence>MSQKLITIERHIQEQQRAYPNATGVFTSMLQDMALAAKLISRETNRAGLTSMLGATDSENPTGDRQQKLDMFADEVIFHMNDHTGRCAAMVSEEHDELIDIPMNYDTGNYVLLYDPLDGSSNIDVNVSIGTIFSIHRKFTRGERGTIEDVLQRGKRLVAAGYVVYGSSTMMVYTAGNGVHGFTLDMGVGEFILSHPNITIPPYARYYTVNHGYERYWTSGVKQYVEWLQNQEDDSSKPLGHRYIGSLVADFHRNLLKGGVFLYPGDLRDADKPYGKIRLMYEAQALAFIAEQAGGYASDGVGDILEVRPHSLHQRVPIFIGNKDLVQQAESFIHTHDQDWISAYLPYRNRKITMEQEQSNGSSES</sequence>
<dbReference type="NCBIfam" id="NF006778">
    <property type="entry name" value="PRK09293.1-1"/>
    <property type="match status" value="1"/>
</dbReference>
<dbReference type="EMBL" id="CP062983">
    <property type="protein sequence ID" value="QPC82846.1"/>
    <property type="molecule type" value="Genomic_DNA"/>
</dbReference>
<dbReference type="Proteomes" id="UP000594468">
    <property type="component" value="Chromosome"/>
</dbReference>
<dbReference type="Pfam" id="PF00316">
    <property type="entry name" value="FBPase"/>
    <property type="match status" value="1"/>
</dbReference>
<dbReference type="GO" id="GO:0006094">
    <property type="term" value="P:gluconeogenesis"/>
    <property type="evidence" value="ECO:0007669"/>
    <property type="project" value="UniProtKB-UniRule"/>
</dbReference>
<feature type="binding site" evidence="13">
    <location>
        <position position="276"/>
    </location>
    <ligand>
        <name>substrate</name>
    </ligand>
</feature>
<dbReference type="GO" id="GO:0019253">
    <property type="term" value="P:reductive pentose-phosphate cycle"/>
    <property type="evidence" value="ECO:0007669"/>
    <property type="project" value="UniProtKB-KW"/>
</dbReference>
<evidence type="ECO:0000256" key="3">
    <source>
        <dbReference type="ARBA" id="ARBA00013093"/>
    </source>
</evidence>
<dbReference type="CDD" id="cd00354">
    <property type="entry name" value="FBPase"/>
    <property type="match status" value="1"/>
</dbReference>
<dbReference type="PIRSF" id="PIRSF000904">
    <property type="entry name" value="FBPtase_SBPase"/>
    <property type="match status" value="1"/>
</dbReference>
<dbReference type="InterPro" id="IPR028343">
    <property type="entry name" value="FBPtase"/>
</dbReference>
<dbReference type="Gene3D" id="3.30.540.10">
    <property type="entry name" value="Fructose-1,6-Bisphosphatase, subunit A, domain 1"/>
    <property type="match status" value="1"/>
</dbReference>
<reference evidence="17 18" key="1">
    <citation type="submission" date="2020-02" db="EMBL/GenBank/DDBJ databases">
        <authorList>
            <person name="Zheng R.K."/>
            <person name="Sun C.M."/>
        </authorList>
    </citation>
    <scope>NUCLEOTIDE SEQUENCE [LARGE SCALE GENOMIC DNA]</scope>
    <source>
        <strain evidence="18">rifampicinis</strain>
    </source>
</reference>
<feature type="binding site" evidence="13">
    <location>
        <position position="243"/>
    </location>
    <ligand>
        <name>substrate</name>
    </ligand>
</feature>
<dbReference type="PANTHER" id="PTHR11556:SF35">
    <property type="entry name" value="SEDOHEPTULOSE-1,7-BISPHOSPHATASE, CHLOROPLASTIC"/>
    <property type="match status" value="1"/>
</dbReference>
<evidence type="ECO:0000259" key="16">
    <source>
        <dbReference type="Pfam" id="PF18913"/>
    </source>
</evidence>
<evidence type="ECO:0000256" key="13">
    <source>
        <dbReference type="HAMAP-Rule" id="MF_01855"/>
    </source>
</evidence>
<feature type="binding site" evidence="13">
    <location>
        <position position="115"/>
    </location>
    <ligand>
        <name>Mg(2+)</name>
        <dbReference type="ChEBI" id="CHEBI:18420"/>
        <label>1</label>
    </ligand>
</feature>
<keyword evidence="7 13" id="KW-0378">Hydrolase</keyword>
<keyword evidence="8 13" id="KW-0460">Magnesium</keyword>
<dbReference type="GO" id="GO:0030388">
    <property type="term" value="P:fructose 1,6-bisphosphate metabolic process"/>
    <property type="evidence" value="ECO:0007669"/>
    <property type="project" value="TreeGrafter"/>
</dbReference>
<evidence type="ECO:0000256" key="1">
    <source>
        <dbReference type="ARBA" id="ARBA00001273"/>
    </source>
</evidence>
<feature type="binding site" evidence="13">
    <location>
        <position position="93"/>
    </location>
    <ligand>
        <name>Mg(2+)</name>
        <dbReference type="ChEBI" id="CHEBI:18420"/>
        <label>1</label>
    </ligand>
</feature>
<feature type="binding site" evidence="13">
    <location>
        <position position="118"/>
    </location>
    <ligand>
        <name>Mg(2+)</name>
        <dbReference type="ChEBI" id="CHEBI:18420"/>
        <label>2</label>
    </ligand>
</feature>
<evidence type="ECO:0000256" key="4">
    <source>
        <dbReference type="ARBA" id="ARBA00022490"/>
    </source>
</evidence>
<evidence type="ECO:0000313" key="18">
    <source>
        <dbReference type="Proteomes" id="UP000594468"/>
    </source>
</evidence>
<evidence type="ECO:0000259" key="15">
    <source>
        <dbReference type="Pfam" id="PF00316"/>
    </source>
</evidence>
<comment type="similarity">
    <text evidence="2 13 14">Belongs to the FBPase class 1 family.</text>
</comment>
<name>A0A7S8IEQ7_9CHLR</name>
<evidence type="ECO:0000256" key="7">
    <source>
        <dbReference type="ARBA" id="ARBA00022801"/>
    </source>
</evidence>
<dbReference type="PIRSF" id="PIRSF500210">
    <property type="entry name" value="FBPtase"/>
    <property type="match status" value="1"/>
</dbReference>
<feature type="domain" description="Fructose-1-6-bisphosphatase class I N-terminal" evidence="15">
    <location>
        <begin position="6"/>
        <end position="196"/>
    </location>
</feature>
<evidence type="ECO:0000256" key="9">
    <source>
        <dbReference type="ARBA" id="ARBA00023277"/>
    </source>
</evidence>
<dbReference type="GO" id="GO:0005829">
    <property type="term" value="C:cytosol"/>
    <property type="evidence" value="ECO:0007669"/>
    <property type="project" value="TreeGrafter"/>
</dbReference>
<feature type="binding site" evidence="13">
    <location>
        <position position="115"/>
    </location>
    <ligand>
        <name>Mg(2+)</name>
        <dbReference type="ChEBI" id="CHEBI:18420"/>
        <label>2</label>
    </ligand>
</feature>
<protein>
    <recommendedName>
        <fullName evidence="11 13">Fructose-1,6-bisphosphatase class 1</fullName>
        <shortName evidence="13">FBPase class 1</shortName>
        <ecNumber evidence="3 13">3.1.3.11</ecNumber>
    </recommendedName>
    <alternativeName>
        <fullName evidence="12 13">D-fructose-1,6-bisphosphate 1-phosphohydrolase class 1</fullName>
    </alternativeName>
</protein>
<dbReference type="SUPFAM" id="SSF56655">
    <property type="entry name" value="Carbohydrate phosphatase"/>
    <property type="match status" value="1"/>
</dbReference>
<dbReference type="PANTHER" id="PTHR11556">
    <property type="entry name" value="FRUCTOSE-1,6-BISPHOSPHATASE-RELATED"/>
    <property type="match status" value="1"/>
</dbReference>